<sequence length="596" mass="64802">MLPLTTHTTHTGTFANGTDDGDNNNMVPTVADRGTCVAILTDDPDASKPWYQRLAWWCTSLPWVWATTTVLVLVVVGVTLLTIQVRADSSTTPVYDPRAHGEAYNRTAYYVALRDVLLSSSDDAPVVWTTPGSPMERALAWMTLDDPLAPLPFFESHATSDEQAKESTATTLYAYERTRLHQRFALCVLYYTWAGPTWTLEPSHGWLHRHSGIESSGRLADQSIDATHECLWLGVTCTSDNRTSDDHRVVTGLDFGTSNAALKAYGTIPEIVGRLTHLQNLLVFDQQLQGPLPTTLFLLTNLQALDVNTNRLTAIPEALGDHLVHLHTLHLYGNEFRGTLPASFTQLTLLENLRLDDNPALVQDDFWSTMLPSWPLLRTVVTSSTGLGGSLPTEIGTLRQLATVSSNFAPISGTLPTELGLCTGMVQFNVNQPQAMAATTLAGGFQGTLPTELGRWSNLRFLALRGHANLVSTLPWELASWTNVQLLDLDQTAVRGTLPAYVSRWSQLNRLVLSSTDLTGTIPSELGMLSDTLMSMELQDTDLVGTVPVGLCNGGGGVEFVISCDGSAGPNGRDGNQTTTTAAKAFLVCDCCRCLE</sequence>
<feature type="compositionally biased region" description="Low complexity" evidence="3">
    <location>
        <begin position="1"/>
        <end position="13"/>
    </location>
</feature>
<evidence type="ECO:0000256" key="1">
    <source>
        <dbReference type="ARBA" id="ARBA00022614"/>
    </source>
</evidence>
<dbReference type="OrthoDB" id="41648at2759"/>
<dbReference type="SUPFAM" id="SSF52047">
    <property type="entry name" value="RNI-like"/>
    <property type="match status" value="1"/>
</dbReference>
<proteinExistence type="predicted"/>
<evidence type="ECO:0000313" key="6">
    <source>
        <dbReference type="Proteomes" id="UP000000759"/>
    </source>
</evidence>
<organism evidence="5 6">
    <name type="scientific">Phaeodactylum tricornutum (strain CCAP 1055/1)</name>
    <dbReference type="NCBI Taxonomy" id="556484"/>
    <lineage>
        <taxon>Eukaryota</taxon>
        <taxon>Sar</taxon>
        <taxon>Stramenopiles</taxon>
        <taxon>Ochrophyta</taxon>
        <taxon>Bacillariophyta</taxon>
        <taxon>Bacillariophyceae</taxon>
        <taxon>Bacillariophycidae</taxon>
        <taxon>Naviculales</taxon>
        <taxon>Phaeodactylaceae</taxon>
        <taxon>Phaeodactylum</taxon>
    </lineage>
</organism>
<protein>
    <submittedName>
        <fullName evidence="5">Uncharacterized protein</fullName>
    </submittedName>
</protein>
<dbReference type="GeneID" id="7197747"/>
<dbReference type="PaxDb" id="2850-Phatr33901"/>
<keyword evidence="1" id="KW-0433">Leucine-rich repeat</keyword>
<dbReference type="STRING" id="556484.B7FU66"/>
<keyword evidence="2" id="KW-0677">Repeat</keyword>
<dbReference type="SMART" id="SM00369">
    <property type="entry name" value="LRR_TYP"/>
    <property type="match status" value="2"/>
</dbReference>
<evidence type="ECO:0000313" key="5">
    <source>
        <dbReference type="EMBL" id="EEC49930.1"/>
    </source>
</evidence>
<dbReference type="InterPro" id="IPR032675">
    <property type="entry name" value="LRR_dom_sf"/>
</dbReference>
<accession>B7FU66</accession>
<evidence type="ECO:0000256" key="3">
    <source>
        <dbReference type="SAM" id="MobiDB-lite"/>
    </source>
</evidence>
<dbReference type="RefSeq" id="XP_002178265.1">
    <property type="nucleotide sequence ID" value="XM_002178229.1"/>
</dbReference>
<dbReference type="InterPro" id="IPR052595">
    <property type="entry name" value="LRRC69/RLP"/>
</dbReference>
<keyword evidence="4" id="KW-0472">Membrane</keyword>
<dbReference type="Pfam" id="PF13855">
    <property type="entry name" value="LRR_8"/>
    <property type="match status" value="1"/>
</dbReference>
<gene>
    <name evidence="5" type="ORF">PHATRDRAFT_33901</name>
</gene>
<name>B7FU66_PHATC</name>
<dbReference type="EMBL" id="CM000607">
    <property type="protein sequence ID" value="EEC49930.1"/>
    <property type="molecule type" value="Genomic_DNA"/>
</dbReference>
<dbReference type="Proteomes" id="UP000000759">
    <property type="component" value="Chromosome 4"/>
</dbReference>
<dbReference type="AlphaFoldDB" id="B7FU66"/>
<dbReference type="InterPro" id="IPR003591">
    <property type="entry name" value="Leu-rich_rpt_typical-subtyp"/>
</dbReference>
<feature type="transmembrane region" description="Helical" evidence="4">
    <location>
        <begin position="63"/>
        <end position="83"/>
    </location>
</feature>
<keyword evidence="4" id="KW-0812">Transmembrane</keyword>
<reference evidence="6" key="2">
    <citation type="submission" date="2008-08" db="EMBL/GenBank/DDBJ databases">
        <authorList>
            <consortium name="Diatom Consortium"/>
            <person name="Grigoriev I."/>
            <person name="Grimwood J."/>
            <person name="Kuo A."/>
            <person name="Otillar R.P."/>
            <person name="Salamov A."/>
            <person name="Detter J.C."/>
            <person name="Lindquist E."/>
            <person name="Shapiro H."/>
            <person name="Lucas S."/>
            <person name="Glavina del Rio T."/>
            <person name="Pitluck S."/>
            <person name="Rokhsar D."/>
            <person name="Bowler C."/>
        </authorList>
    </citation>
    <scope>GENOME REANNOTATION</scope>
    <source>
        <strain evidence="6">CCAP 1055/1</strain>
    </source>
</reference>
<evidence type="ECO:0000256" key="4">
    <source>
        <dbReference type="SAM" id="Phobius"/>
    </source>
</evidence>
<dbReference type="PANTHER" id="PTHR48057">
    <property type="entry name" value="LEUCINE-RICH REPEAT SERINE/THREONINE-PROTEIN KINASE 1"/>
    <property type="match status" value="1"/>
</dbReference>
<dbReference type="KEGG" id="pti:PHATRDRAFT_33901"/>
<dbReference type="Gene3D" id="3.80.10.10">
    <property type="entry name" value="Ribonuclease Inhibitor"/>
    <property type="match status" value="2"/>
</dbReference>
<reference evidence="5 6" key="1">
    <citation type="journal article" date="2008" name="Nature">
        <title>The Phaeodactylum genome reveals the evolutionary history of diatom genomes.</title>
        <authorList>
            <person name="Bowler C."/>
            <person name="Allen A.E."/>
            <person name="Badger J.H."/>
            <person name="Grimwood J."/>
            <person name="Jabbari K."/>
            <person name="Kuo A."/>
            <person name="Maheswari U."/>
            <person name="Martens C."/>
            <person name="Maumus F."/>
            <person name="Otillar R.P."/>
            <person name="Rayko E."/>
            <person name="Salamov A."/>
            <person name="Vandepoele K."/>
            <person name="Beszteri B."/>
            <person name="Gruber A."/>
            <person name="Heijde M."/>
            <person name="Katinka M."/>
            <person name="Mock T."/>
            <person name="Valentin K."/>
            <person name="Verret F."/>
            <person name="Berges J.A."/>
            <person name="Brownlee C."/>
            <person name="Cadoret J.P."/>
            <person name="Chiovitti A."/>
            <person name="Choi C.J."/>
            <person name="Coesel S."/>
            <person name="De Martino A."/>
            <person name="Detter J.C."/>
            <person name="Durkin C."/>
            <person name="Falciatore A."/>
            <person name="Fournet J."/>
            <person name="Haruta M."/>
            <person name="Huysman M.J."/>
            <person name="Jenkins B.D."/>
            <person name="Jiroutova K."/>
            <person name="Jorgensen R.E."/>
            <person name="Joubert Y."/>
            <person name="Kaplan A."/>
            <person name="Kroger N."/>
            <person name="Kroth P.G."/>
            <person name="La Roche J."/>
            <person name="Lindquist E."/>
            <person name="Lommer M."/>
            <person name="Martin-Jezequel V."/>
            <person name="Lopez P.J."/>
            <person name="Lucas S."/>
            <person name="Mangogna M."/>
            <person name="McGinnis K."/>
            <person name="Medlin L.K."/>
            <person name="Montsant A."/>
            <person name="Oudot-Le Secq M.P."/>
            <person name="Napoli C."/>
            <person name="Obornik M."/>
            <person name="Parker M.S."/>
            <person name="Petit J.L."/>
            <person name="Porcel B.M."/>
            <person name="Poulsen N."/>
            <person name="Robison M."/>
            <person name="Rychlewski L."/>
            <person name="Rynearson T.A."/>
            <person name="Schmutz J."/>
            <person name="Shapiro H."/>
            <person name="Siaut M."/>
            <person name="Stanley M."/>
            <person name="Sussman M.R."/>
            <person name="Taylor A.R."/>
            <person name="Vardi A."/>
            <person name="von Dassow P."/>
            <person name="Vyverman W."/>
            <person name="Willis A."/>
            <person name="Wyrwicz L.S."/>
            <person name="Rokhsar D.S."/>
            <person name="Weissenbach J."/>
            <person name="Armbrust E.V."/>
            <person name="Green B.R."/>
            <person name="Van de Peer Y."/>
            <person name="Grigoriev I.V."/>
        </authorList>
    </citation>
    <scope>NUCLEOTIDE SEQUENCE [LARGE SCALE GENOMIC DNA]</scope>
    <source>
        <strain evidence="5 6">CCAP 1055/1</strain>
    </source>
</reference>
<dbReference type="OMA" id="IDATHEC"/>
<dbReference type="InParanoid" id="B7FU66"/>
<dbReference type="HOGENOM" id="CLU_458206_0_0_1"/>
<dbReference type="InterPro" id="IPR001611">
    <property type="entry name" value="Leu-rich_rpt"/>
</dbReference>
<keyword evidence="4" id="KW-1133">Transmembrane helix</keyword>
<feature type="region of interest" description="Disordered" evidence="3">
    <location>
        <begin position="1"/>
        <end position="26"/>
    </location>
</feature>
<evidence type="ECO:0000256" key="2">
    <source>
        <dbReference type="ARBA" id="ARBA00022737"/>
    </source>
</evidence>
<dbReference type="eggNOG" id="ENOG502RRAY">
    <property type="taxonomic scope" value="Eukaryota"/>
</dbReference>
<keyword evidence="6" id="KW-1185">Reference proteome</keyword>